<dbReference type="GeneTree" id="ENSGT00960000192593"/>
<evidence type="ECO:0000256" key="1">
    <source>
        <dbReference type="SAM" id="MobiDB-lite"/>
    </source>
</evidence>
<feature type="compositionally biased region" description="Low complexity" evidence="1">
    <location>
        <begin position="157"/>
        <end position="169"/>
    </location>
</feature>
<accession>A0A8B9BW41</accession>
<protein>
    <submittedName>
        <fullName evidence="2">Uncharacterized protein</fullName>
    </submittedName>
</protein>
<dbReference type="PANTHER" id="PTHR47078">
    <property type="entry name" value="CYTOSKELETON-ASSOCIATED PROTEIN 2-LIKE"/>
    <property type="match status" value="1"/>
</dbReference>
<feature type="region of interest" description="Disordered" evidence="1">
    <location>
        <begin position="126"/>
        <end position="169"/>
    </location>
</feature>
<dbReference type="AlphaFoldDB" id="A0A8B9BW41"/>
<keyword evidence="3" id="KW-1185">Reference proteome</keyword>
<sequence length="169" mass="18731">CPGPGPDMAQAAAEAEQDEHRRKLQEYLAATGKVKHPSTKPYLNDRINRLDPLLKPVSKQEHADRNKRGCSPGRGEGRSEGRQACLQTHTAGWPRCPTEIFKYILGSSRGTSRAAGEEWLRIGGDNWSSGWHPKASPTNERSCPPGPLSRRKRKQRSLSSSTWTKSTTC</sequence>
<reference evidence="2" key="2">
    <citation type="submission" date="2025-09" db="UniProtKB">
        <authorList>
            <consortium name="Ensembl"/>
        </authorList>
    </citation>
    <scope>IDENTIFICATION</scope>
</reference>
<dbReference type="GO" id="GO:0072686">
    <property type="term" value="C:mitotic spindle"/>
    <property type="evidence" value="ECO:0007669"/>
    <property type="project" value="TreeGrafter"/>
</dbReference>
<dbReference type="GO" id="GO:0005813">
    <property type="term" value="C:centrosome"/>
    <property type="evidence" value="ECO:0007669"/>
    <property type="project" value="TreeGrafter"/>
</dbReference>
<dbReference type="InterPro" id="IPR052855">
    <property type="entry name" value="CKAP2-like"/>
</dbReference>
<dbReference type="Ensembl" id="ENSABRT00000014095.1">
    <property type="protein sequence ID" value="ENSABRP00000009882.1"/>
    <property type="gene ID" value="ENSABRG00000008844.1"/>
</dbReference>
<reference evidence="2" key="1">
    <citation type="submission" date="2025-08" db="UniProtKB">
        <authorList>
            <consortium name="Ensembl"/>
        </authorList>
    </citation>
    <scope>IDENTIFICATION</scope>
</reference>
<feature type="region of interest" description="Disordered" evidence="1">
    <location>
        <begin position="1"/>
        <end position="21"/>
    </location>
</feature>
<feature type="region of interest" description="Disordered" evidence="1">
    <location>
        <begin position="53"/>
        <end position="89"/>
    </location>
</feature>
<dbReference type="GO" id="GO:0005829">
    <property type="term" value="C:cytosol"/>
    <property type="evidence" value="ECO:0007669"/>
    <property type="project" value="TreeGrafter"/>
</dbReference>
<evidence type="ECO:0000313" key="3">
    <source>
        <dbReference type="Proteomes" id="UP000694426"/>
    </source>
</evidence>
<feature type="compositionally biased region" description="Basic and acidic residues" evidence="1">
    <location>
        <begin position="58"/>
        <end position="67"/>
    </location>
</feature>
<organism evidence="2 3">
    <name type="scientific">Anser brachyrhynchus</name>
    <name type="common">Pink-footed goose</name>
    <dbReference type="NCBI Taxonomy" id="132585"/>
    <lineage>
        <taxon>Eukaryota</taxon>
        <taxon>Metazoa</taxon>
        <taxon>Chordata</taxon>
        <taxon>Craniata</taxon>
        <taxon>Vertebrata</taxon>
        <taxon>Euteleostomi</taxon>
        <taxon>Archelosauria</taxon>
        <taxon>Archosauria</taxon>
        <taxon>Dinosauria</taxon>
        <taxon>Saurischia</taxon>
        <taxon>Theropoda</taxon>
        <taxon>Coelurosauria</taxon>
        <taxon>Aves</taxon>
        <taxon>Neognathae</taxon>
        <taxon>Galloanserae</taxon>
        <taxon>Anseriformes</taxon>
        <taxon>Anatidae</taxon>
        <taxon>Anserinae</taxon>
        <taxon>Anser</taxon>
    </lineage>
</organism>
<name>A0A8B9BW41_9AVES</name>
<dbReference type="Proteomes" id="UP000694426">
    <property type="component" value="Unplaced"/>
</dbReference>
<dbReference type="PANTHER" id="PTHR47078:SF1">
    <property type="entry name" value="CYTOSKELETON-ASSOCIATED PROTEIN 2-LIKE"/>
    <property type="match status" value="1"/>
</dbReference>
<proteinExistence type="predicted"/>
<evidence type="ECO:0000313" key="2">
    <source>
        <dbReference type="Ensembl" id="ENSABRP00000009882.1"/>
    </source>
</evidence>